<organism evidence="2 3">
    <name type="scientific">Candida metapsilosis</name>
    <dbReference type="NCBI Taxonomy" id="273372"/>
    <lineage>
        <taxon>Eukaryota</taxon>
        <taxon>Fungi</taxon>
        <taxon>Dikarya</taxon>
        <taxon>Ascomycota</taxon>
        <taxon>Saccharomycotina</taxon>
        <taxon>Pichiomycetes</taxon>
        <taxon>Debaryomycetaceae</taxon>
        <taxon>Candida/Lodderomyces clade</taxon>
        <taxon>Candida</taxon>
    </lineage>
</organism>
<gene>
    <name evidence="2" type="ORF">I9W82_005526</name>
</gene>
<evidence type="ECO:0000313" key="2">
    <source>
        <dbReference type="EMBL" id="KAG5416796.1"/>
    </source>
</evidence>
<keyword evidence="3" id="KW-1185">Reference proteome</keyword>
<dbReference type="AlphaFoldDB" id="A0A8H8DAI9"/>
<dbReference type="PANTHER" id="PTHR28199:SF1">
    <property type="entry name" value="PROCESSING OF GAS1 AND ALP PROTEIN 2"/>
    <property type="match status" value="1"/>
</dbReference>
<proteinExistence type="predicted"/>
<feature type="compositionally biased region" description="Acidic residues" evidence="1">
    <location>
        <begin position="114"/>
        <end position="126"/>
    </location>
</feature>
<dbReference type="Proteomes" id="UP000669133">
    <property type="component" value="Unassembled WGS sequence"/>
</dbReference>
<evidence type="ECO:0000313" key="3">
    <source>
        <dbReference type="Proteomes" id="UP000669133"/>
    </source>
</evidence>
<protein>
    <recommendedName>
        <fullName evidence="4">Pga2 protein</fullName>
    </recommendedName>
</protein>
<dbReference type="RefSeq" id="XP_067545912.1">
    <property type="nucleotide sequence ID" value="XM_067694712.1"/>
</dbReference>
<dbReference type="PANTHER" id="PTHR28199">
    <property type="entry name" value="PROCESSING OF GAS1 AND ALP PROTEIN 2"/>
    <property type="match status" value="1"/>
</dbReference>
<dbReference type="EMBL" id="JAEOAQ010000008">
    <property type="protein sequence ID" value="KAG5416796.1"/>
    <property type="molecule type" value="Genomic_DNA"/>
</dbReference>
<name>A0A8H8DAI9_9ASCO</name>
<feature type="compositionally biased region" description="Basic and acidic residues" evidence="1">
    <location>
        <begin position="43"/>
        <end position="78"/>
    </location>
</feature>
<feature type="region of interest" description="Disordered" evidence="1">
    <location>
        <begin position="43"/>
        <end position="126"/>
    </location>
</feature>
<dbReference type="OrthoDB" id="4227028at2759"/>
<dbReference type="GO" id="GO:0015031">
    <property type="term" value="P:protein transport"/>
    <property type="evidence" value="ECO:0007669"/>
    <property type="project" value="TreeGrafter"/>
</dbReference>
<evidence type="ECO:0008006" key="4">
    <source>
        <dbReference type="Google" id="ProtNLM"/>
    </source>
</evidence>
<dbReference type="GeneID" id="93654155"/>
<sequence>MAFEEIYDYVEKDTFLKYFRLSIVICAYLIFRKFYSQWAAKKQSEHQQKVDDKEKAEKPARDAEAQRQLEESLEKEANEFGWGKKTRKNVKTSQAVLEQLAEETRQRHQSAYDAQEDADIEDLLED</sequence>
<evidence type="ECO:0000256" key="1">
    <source>
        <dbReference type="SAM" id="MobiDB-lite"/>
    </source>
</evidence>
<reference evidence="2 3" key="1">
    <citation type="submission" date="2020-12" db="EMBL/GenBank/DDBJ databases">
        <title>Effect of drift, selection, and recombination on the evolution of hybrid genomes in Candida yeast pathogens.</title>
        <authorList>
            <person name="Mixao V."/>
            <person name="Ksiezopolska E."/>
            <person name="Saus E."/>
            <person name="Boekhout T."/>
            <person name="Gacser A."/>
            <person name="Gabaldon T."/>
        </authorList>
    </citation>
    <scope>NUCLEOTIDE SEQUENCE [LARGE SCALE GENOMIC DNA]</scope>
    <source>
        <strain evidence="2 3">BP57</strain>
    </source>
</reference>
<dbReference type="Pfam" id="PF07543">
    <property type="entry name" value="PGA2"/>
    <property type="match status" value="1"/>
</dbReference>
<comment type="caution">
    <text evidence="2">The sequence shown here is derived from an EMBL/GenBank/DDBJ whole genome shotgun (WGS) entry which is preliminary data.</text>
</comment>
<dbReference type="InterPro" id="IPR011431">
    <property type="entry name" value="Trafficking_Pga2"/>
</dbReference>
<accession>A0A8H8DAI9</accession>